<keyword evidence="3" id="KW-1185">Reference proteome</keyword>
<feature type="coiled-coil region" evidence="1">
    <location>
        <begin position="41"/>
        <end position="89"/>
    </location>
</feature>
<sequence length="162" mass="18903">MRLYELSEQYETLLEMANEDPGNEKLQEFLTGLEGKIEEKVENTIKVVRSLEAEAKAIKDEEERLKSRRASLENNAQYLKENVQIIMQRMEIDKVKGQLFNISLQANPPKVVVMDEFHIPQKYFVTPQPVPQLQKKDILEDWKHGKEIPGVQVVQDKSLRVR</sequence>
<evidence type="ECO:0008006" key="4">
    <source>
        <dbReference type="Google" id="ProtNLM"/>
    </source>
</evidence>
<dbReference type="EMBL" id="BORS01000007">
    <property type="protein sequence ID" value="GIO42519.1"/>
    <property type="molecule type" value="Genomic_DNA"/>
</dbReference>
<comment type="caution">
    <text evidence="2">The sequence shown here is derived from an EMBL/GenBank/DDBJ whole genome shotgun (WGS) entry which is preliminary data.</text>
</comment>
<gene>
    <name evidence="2" type="ORF">J41TS4_22770</name>
</gene>
<organism evidence="2 3">
    <name type="scientific">Paenibacillus apis</name>
    <dbReference type="NCBI Taxonomy" id="1792174"/>
    <lineage>
        <taxon>Bacteria</taxon>
        <taxon>Bacillati</taxon>
        <taxon>Bacillota</taxon>
        <taxon>Bacilli</taxon>
        <taxon>Bacillales</taxon>
        <taxon>Paenibacillaceae</taxon>
        <taxon>Paenibacillus</taxon>
    </lineage>
</organism>
<dbReference type="InterPro" id="IPR008840">
    <property type="entry name" value="Sipho_Gp157"/>
</dbReference>
<reference evidence="2" key="1">
    <citation type="submission" date="2021-03" db="EMBL/GenBank/DDBJ databases">
        <title>Antimicrobial resistance genes in bacteria isolated from Japanese honey, and their potential for conferring macrolide and lincosamide resistance in the American foulbrood pathogen Paenibacillus larvae.</title>
        <authorList>
            <person name="Okamoto M."/>
            <person name="Kumagai M."/>
            <person name="Kanamori H."/>
            <person name="Takamatsu D."/>
        </authorList>
    </citation>
    <scope>NUCLEOTIDE SEQUENCE</scope>
    <source>
        <strain evidence="2">J41TS4</strain>
    </source>
</reference>
<keyword evidence="1" id="KW-0175">Coiled coil</keyword>
<evidence type="ECO:0000256" key="1">
    <source>
        <dbReference type="SAM" id="Coils"/>
    </source>
</evidence>
<dbReference type="RefSeq" id="WP_301627333.1">
    <property type="nucleotide sequence ID" value="NZ_BORS01000007.1"/>
</dbReference>
<dbReference type="Pfam" id="PF05565">
    <property type="entry name" value="Sipho_Gp157"/>
    <property type="match status" value="1"/>
</dbReference>
<name>A0A920CMB2_9BACL</name>
<dbReference type="Proteomes" id="UP000678895">
    <property type="component" value="Unassembled WGS sequence"/>
</dbReference>
<protein>
    <recommendedName>
        <fullName evidence="4">Siphovirus Gp157 family protein</fullName>
    </recommendedName>
</protein>
<dbReference type="AlphaFoldDB" id="A0A920CMB2"/>
<accession>A0A920CMB2</accession>
<evidence type="ECO:0000313" key="2">
    <source>
        <dbReference type="EMBL" id="GIO42519.1"/>
    </source>
</evidence>
<proteinExistence type="predicted"/>
<evidence type="ECO:0000313" key="3">
    <source>
        <dbReference type="Proteomes" id="UP000678895"/>
    </source>
</evidence>